<gene>
    <name evidence="3" type="ORF">DI563_04115</name>
</gene>
<dbReference type="InterPro" id="IPR042100">
    <property type="entry name" value="Bug_dom1"/>
</dbReference>
<dbReference type="PANTHER" id="PTHR42928:SF5">
    <property type="entry name" value="BLR1237 PROTEIN"/>
    <property type="match status" value="1"/>
</dbReference>
<keyword evidence="2" id="KW-0732">Signal</keyword>
<dbReference type="CDD" id="cd07012">
    <property type="entry name" value="PBP2_Bug_TTT"/>
    <property type="match status" value="1"/>
</dbReference>
<evidence type="ECO:0000256" key="1">
    <source>
        <dbReference type="ARBA" id="ARBA00006987"/>
    </source>
</evidence>
<evidence type="ECO:0000313" key="3">
    <source>
        <dbReference type="EMBL" id="PZQ77345.1"/>
    </source>
</evidence>
<evidence type="ECO:0000313" key="4">
    <source>
        <dbReference type="Proteomes" id="UP000249135"/>
    </source>
</evidence>
<proteinExistence type="inferred from homology"/>
<evidence type="ECO:0000256" key="2">
    <source>
        <dbReference type="SAM" id="SignalP"/>
    </source>
</evidence>
<dbReference type="PIRSF" id="PIRSF017082">
    <property type="entry name" value="YflP"/>
    <property type="match status" value="1"/>
</dbReference>
<feature type="chain" id="PRO_5016180513" evidence="2">
    <location>
        <begin position="29"/>
        <end position="327"/>
    </location>
</feature>
<dbReference type="EMBL" id="QFPP01000023">
    <property type="protein sequence ID" value="PZQ77345.1"/>
    <property type="molecule type" value="Genomic_DNA"/>
</dbReference>
<dbReference type="Gene3D" id="3.40.190.150">
    <property type="entry name" value="Bordetella uptake gene, domain 1"/>
    <property type="match status" value="1"/>
</dbReference>
<reference evidence="3 4" key="1">
    <citation type="submission" date="2017-08" db="EMBL/GenBank/DDBJ databases">
        <title>Infants hospitalized years apart are colonized by the same room-sourced microbial strains.</title>
        <authorList>
            <person name="Brooks B."/>
            <person name="Olm M.R."/>
            <person name="Firek B.A."/>
            <person name="Baker R."/>
            <person name="Thomas B.C."/>
            <person name="Morowitz M.J."/>
            <person name="Banfield J.F."/>
        </authorList>
    </citation>
    <scope>NUCLEOTIDE SEQUENCE [LARGE SCALE GENOMIC DNA]</scope>
    <source>
        <strain evidence="3">S2_005_003_R2_41</strain>
    </source>
</reference>
<comment type="caution">
    <text evidence="3">The sequence shown here is derived from an EMBL/GenBank/DDBJ whole genome shotgun (WGS) entry which is preliminary data.</text>
</comment>
<accession>A0A2W5QQX9</accession>
<dbReference type="AlphaFoldDB" id="A0A2W5QQX9"/>
<dbReference type="SUPFAM" id="SSF53850">
    <property type="entry name" value="Periplasmic binding protein-like II"/>
    <property type="match status" value="1"/>
</dbReference>
<dbReference type="PANTHER" id="PTHR42928">
    <property type="entry name" value="TRICARBOXYLATE-BINDING PROTEIN"/>
    <property type="match status" value="1"/>
</dbReference>
<protein>
    <submittedName>
        <fullName evidence="3">ABC transporter substrate-binding protein</fullName>
    </submittedName>
</protein>
<dbReference type="Gene3D" id="3.40.190.10">
    <property type="entry name" value="Periplasmic binding protein-like II"/>
    <property type="match status" value="1"/>
</dbReference>
<feature type="signal peptide" evidence="2">
    <location>
        <begin position="1"/>
        <end position="28"/>
    </location>
</feature>
<dbReference type="Proteomes" id="UP000249135">
    <property type="component" value="Unassembled WGS sequence"/>
</dbReference>
<dbReference type="Pfam" id="PF03401">
    <property type="entry name" value="TctC"/>
    <property type="match status" value="1"/>
</dbReference>
<organism evidence="3 4">
    <name type="scientific">Variovorax paradoxus</name>
    <dbReference type="NCBI Taxonomy" id="34073"/>
    <lineage>
        <taxon>Bacteria</taxon>
        <taxon>Pseudomonadati</taxon>
        <taxon>Pseudomonadota</taxon>
        <taxon>Betaproteobacteria</taxon>
        <taxon>Burkholderiales</taxon>
        <taxon>Comamonadaceae</taxon>
        <taxon>Variovorax</taxon>
    </lineage>
</organism>
<sequence length="327" mass="34200">MSNAIQRRFALIATVLTLASTTVLPAVAAEFPERPIRIVVPYSAGGGADTLARVIARRLGTDLKGTVLVENKPGATGTLGAAAVHQAPADGYTLLLGNSATNAIAPAIYDHLPYSPLKDFVPVAQLTTLGNAIAVNPSLPVHNIKELVAWSKKAANDGSYGSWGEGSGGQLAMEKIKADTGMKMAHIPYKGTAPALNDVMAGILPVTMADVTGVGPFHQAGKVRVIAVTGSKRAPSMPDVPTVAEQGIPFDTDSWFALFAPANTPPRILAALREAVARVLAQPDIPKVVLNFGMNVSTITPDEFAAVQRKDVLTWAQLAKASKVKMD</sequence>
<dbReference type="InterPro" id="IPR005064">
    <property type="entry name" value="BUG"/>
</dbReference>
<comment type="similarity">
    <text evidence="1">Belongs to the UPF0065 (bug) family.</text>
</comment>
<name>A0A2W5QQX9_VARPD</name>